<feature type="compositionally biased region" description="Basic residues" evidence="2">
    <location>
        <begin position="102"/>
        <end position="114"/>
    </location>
</feature>
<evidence type="ECO:0000256" key="2">
    <source>
        <dbReference type="SAM" id="MobiDB-lite"/>
    </source>
</evidence>
<dbReference type="InterPro" id="IPR001878">
    <property type="entry name" value="Znf_CCHC"/>
</dbReference>
<keyword evidence="1" id="KW-0863">Zinc-finger</keyword>
<dbReference type="SUPFAM" id="SSF57756">
    <property type="entry name" value="Retrovirus zinc finger-like domains"/>
    <property type="match status" value="1"/>
</dbReference>
<dbReference type="GO" id="GO:0003676">
    <property type="term" value="F:nucleic acid binding"/>
    <property type="evidence" value="ECO:0007669"/>
    <property type="project" value="InterPro"/>
</dbReference>
<dbReference type="GO" id="GO:0008270">
    <property type="term" value="F:zinc ion binding"/>
    <property type="evidence" value="ECO:0007669"/>
    <property type="project" value="UniProtKB-KW"/>
</dbReference>
<feature type="domain" description="CCHC-type" evidence="3">
    <location>
        <begin position="157"/>
        <end position="172"/>
    </location>
</feature>
<dbReference type="Gene3D" id="4.10.60.10">
    <property type="entry name" value="Zinc finger, CCHC-type"/>
    <property type="match status" value="1"/>
</dbReference>
<dbReference type="Pfam" id="PF00098">
    <property type="entry name" value="zf-CCHC"/>
    <property type="match status" value="1"/>
</dbReference>
<dbReference type="InterPro" id="IPR036875">
    <property type="entry name" value="Znf_CCHC_sf"/>
</dbReference>
<evidence type="ECO:0000259" key="3">
    <source>
        <dbReference type="PROSITE" id="PS50158"/>
    </source>
</evidence>
<dbReference type="AlphaFoldDB" id="A0A5N6PXK6"/>
<dbReference type="Proteomes" id="UP000326396">
    <property type="component" value="Linkage Group LG10"/>
</dbReference>
<accession>A0A5N6PXK6</accession>
<dbReference type="Pfam" id="PF14223">
    <property type="entry name" value="Retrotran_gag_2"/>
    <property type="match status" value="1"/>
</dbReference>
<dbReference type="SMART" id="SM00343">
    <property type="entry name" value="ZnF_C2HC"/>
    <property type="match status" value="1"/>
</dbReference>
<dbReference type="OrthoDB" id="1931687at2759"/>
<name>A0A5N6PXK6_9ASTR</name>
<keyword evidence="1" id="KW-0479">Metal-binding</keyword>
<comment type="caution">
    <text evidence="4">The sequence shown here is derived from an EMBL/GenBank/DDBJ whole genome shotgun (WGS) entry which is preliminary data.</text>
</comment>
<proteinExistence type="predicted"/>
<dbReference type="PANTHER" id="PTHR35317">
    <property type="entry name" value="OS04G0629600 PROTEIN"/>
    <property type="match status" value="1"/>
</dbReference>
<gene>
    <name evidence="4" type="ORF">E3N88_04904</name>
</gene>
<protein>
    <recommendedName>
        <fullName evidence="3">CCHC-type domain-containing protein</fullName>
    </recommendedName>
</protein>
<dbReference type="EMBL" id="SZYD01000002">
    <property type="protein sequence ID" value="KAD7117636.1"/>
    <property type="molecule type" value="Genomic_DNA"/>
</dbReference>
<feature type="region of interest" description="Disordered" evidence="2">
    <location>
        <begin position="100"/>
        <end position="151"/>
    </location>
</feature>
<evidence type="ECO:0000256" key="1">
    <source>
        <dbReference type="PROSITE-ProRule" id="PRU00047"/>
    </source>
</evidence>
<evidence type="ECO:0000313" key="5">
    <source>
        <dbReference type="Proteomes" id="UP000326396"/>
    </source>
</evidence>
<keyword evidence="5" id="KW-1185">Reference proteome</keyword>
<reference evidence="4 5" key="1">
    <citation type="submission" date="2019-05" db="EMBL/GenBank/DDBJ databases">
        <title>Mikania micrantha, genome provides insights into the molecular mechanism of rapid growth.</title>
        <authorList>
            <person name="Liu B."/>
        </authorList>
    </citation>
    <scope>NUCLEOTIDE SEQUENCE [LARGE SCALE GENOMIC DNA]</scope>
    <source>
        <strain evidence="4">NLD-2019</strain>
        <tissue evidence="4">Leaf</tissue>
    </source>
</reference>
<organism evidence="4 5">
    <name type="scientific">Mikania micrantha</name>
    <name type="common">bitter vine</name>
    <dbReference type="NCBI Taxonomy" id="192012"/>
    <lineage>
        <taxon>Eukaryota</taxon>
        <taxon>Viridiplantae</taxon>
        <taxon>Streptophyta</taxon>
        <taxon>Embryophyta</taxon>
        <taxon>Tracheophyta</taxon>
        <taxon>Spermatophyta</taxon>
        <taxon>Magnoliopsida</taxon>
        <taxon>eudicotyledons</taxon>
        <taxon>Gunneridae</taxon>
        <taxon>Pentapetalae</taxon>
        <taxon>asterids</taxon>
        <taxon>campanulids</taxon>
        <taxon>Asterales</taxon>
        <taxon>Asteraceae</taxon>
        <taxon>Asteroideae</taxon>
        <taxon>Heliantheae alliance</taxon>
        <taxon>Eupatorieae</taxon>
        <taxon>Mikania</taxon>
    </lineage>
</organism>
<sequence>MKEEESIDSFTSKLNNIVSKANSLGSTFDQPILVRKLLNSVPEKFILIVASIEQFSDLDKIPSDKTISRLKTFEEMIKLKKDSHIENNEKLMFTRHDNNFSRGRRFGNRGRGRGRSNYQYRGEGNSSYESRRTEHKPPRNDGEHSTSNTNDKTQVTCYRCQKLGHYAYDCPNKKHANVDSLFVEMQDDELALLMFQVMEEKIEN</sequence>
<dbReference type="PANTHER" id="PTHR35317:SF38">
    <property type="entry name" value="RNA-DIRECTED DNA POLYMERASE"/>
    <property type="match status" value="1"/>
</dbReference>
<dbReference type="PROSITE" id="PS50158">
    <property type="entry name" value="ZF_CCHC"/>
    <property type="match status" value="1"/>
</dbReference>
<evidence type="ECO:0000313" key="4">
    <source>
        <dbReference type="EMBL" id="KAD7117636.1"/>
    </source>
</evidence>
<keyword evidence="1" id="KW-0862">Zinc</keyword>
<feature type="compositionally biased region" description="Basic and acidic residues" evidence="2">
    <location>
        <begin position="129"/>
        <end position="144"/>
    </location>
</feature>